<feature type="non-terminal residue" evidence="2">
    <location>
        <position position="1"/>
    </location>
</feature>
<gene>
    <name evidence="1" type="ORF">PUT78_21615</name>
    <name evidence="2" type="ORF">PUT78_22940</name>
</gene>
<dbReference type="EMBL" id="JAQZSM010000046">
    <property type="protein sequence ID" value="MDD7973662.1"/>
    <property type="molecule type" value="Genomic_DNA"/>
</dbReference>
<dbReference type="EMBL" id="JAQZSM010000074">
    <property type="protein sequence ID" value="MDD7973887.1"/>
    <property type="molecule type" value="Genomic_DNA"/>
</dbReference>
<reference evidence="2" key="1">
    <citation type="submission" date="2023-02" db="EMBL/GenBank/DDBJ databases">
        <title>Description of Roseinatronobacter alkalisoli sp. nov., an alkaliphilic bacerium isolated from soda soil.</title>
        <authorList>
            <person name="Wei W."/>
        </authorList>
    </citation>
    <scope>NUCLEOTIDE SEQUENCE</scope>
    <source>
        <strain evidence="2">HJB301</strain>
    </source>
</reference>
<evidence type="ECO:0000313" key="2">
    <source>
        <dbReference type="EMBL" id="MDD7973887.1"/>
    </source>
</evidence>
<comment type="caution">
    <text evidence="2">The sequence shown here is derived from an EMBL/GenBank/DDBJ whole genome shotgun (WGS) entry which is preliminary data.</text>
</comment>
<dbReference type="Proteomes" id="UP001431784">
    <property type="component" value="Unassembled WGS sequence"/>
</dbReference>
<dbReference type="RefSeq" id="WP_274354327.1">
    <property type="nucleotide sequence ID" value="NZ_JAQZSM010000046.1"/>
</dbReference>
<accession>A0ABT5TFI5</accession>
<proteinExistence type="predicted"/>
<organism evidence="2 3">
    <name type="scientific">Roseinatronobacter alkalisoli</name>
    <dbReference type="NCBI Taxonomy" id="3028235"/>
    <lineage>
        <taxon>Bacteria</taxon>
        <taxon>Pseudomonadati</taxon>
        <taxon>Pseudomonadota</taxon>
        <taxon>Alphaproteobacteria</taxon>
        <taxon>Rhodobacterales</taxon>
        <taxon>Paracoccaceae</taxon>
        <taxon>Roseinatronobacter</taxon>
    </lineage>
</organism>
<evidence type="ECO:0000313" key="3">
    <source>
        <dbReference type="Proteomes" id="UP001431784"/>
    </source>
</evidence>
<sequence>KPGGLPQTLRNASIYEYLADTLITNIEQPGDFRTEVTGADQRTDFVGCCPAIADHLVSWLSLHIASLYI</sequence>
<evidence type="ECO:0000313" key="1">
    <source>
        <dbReference type="EMBL" id="MDD7973662.1"/>
    </source>
</evidence>
<protein>
    <submittedName>
        <fullName evidence="2">Uncharacterized protein</fullName>
    </submittedName>
</protein>
<keyword evidence="3" id="KW-1185">Reference proteome</keyword>
<name>A0ABT5TFI5_9RHOB</name>